<comment type="caution">
    <text evidence="4">The sequence shown here is derived from an EMBL/GenBank/DDBJ whole genome shotgun (WGS) entry which is preliminary data.</text>
</comment>
<dbReference type="InterPro" id="IPR000086">
    <property type="entry name" value="NUDIX_hydrolase_dom"/>
</dbReference>
<dbReference type="EMBL" id="LGCM01000011">
    <property type="protein sequence ID" value="KPL90509.1"/>
    <property type="molecule type" value="Genomic_DNA"/>
</dbReference>
<dbReference type="InterPro" id="IPR020084">
    <property type="entry name" value="NUDIX_hydrolase_CS"/>
</dbReference>
<dbReference type="GO" id="GO:0016787">
    <property type="term" value="F:hydrolase activity"/>
    <property type="evidence" value="ECO:0007669"/>
    <property type="project" value="UniProtKB-KW"/>
</dbReference>
<dbReference type="STRING" id="229921.ADN01_02550"/>
<dbReference type="SUPFAM" id="SSF55811">
    <property type="entry name" value="Nudix"/>
    <property type="match status" value="1"/>
</dbReference>
<dbReference type="OrthoDB" id="9804442at2"/>
<evidence type="ECO:0000256" key="2">
    <source>
        <dbReference type="ARBA" id="ARBA00022801"/>
    </source>
</evidence>
<dbReference type="Pfam" id="PF00293">
    <property type="entry name" value="NUDIX"/>
    <property type="match status" value="1"/>
</dbReference>
<reference evidence="4 5" key="1">
    <citation type="submission" date="2015-07" db="EMBL/GenBank/DDBJ databases">
        <title>Genome sequence of Levilinea saccharolytica DSM 16555.</title>
        <authorList>
            <person name="Hemp J."/>
            <person name="Ward L.M."/>
            <person name="Pace L.A."/>
            <person name="Fischer W.W."/>
        </authorList>
    </citation>
    <scope>NUCLEOTIDE SEQUENCE [LARGE SCALE GENOMIC DNA]</scope>
    <source>
        <strain evidence="4 5">KIBI-1</strain>
    </source>
</reference>
<dbReference type="AlphaFoldDB" id="A0A0P6YB59"/>
<sequence length="206" mass="23028">MSQPQWLTWAQSLQSIAQAGLTYAQNPFDLERYAALRDLAAEIVAHQAEVDPTQMHEIFLHEAGYPTPKVDVRGVVIQDGQILLVKELSDGGWTLPGGWVDVNEPPSRAVEREVWEESGYQVRAARLLALYDRNLHGHPAHIFHIYKLFFLCELTGGAPADSIETAGASFFSPQALPPLSLGRTTPEEIERMFVLHQNPAWPTDFD</sequence>
<dbReference type="PATRIC" id="fig|229921.5.peg.2439"/>
<evidence type="ECO:0000256" key="1">
    <source>
        <dbReference type="ARBA" id="ARBA00001946"/>
    </source>
</evidence>
<dbReference type="PROSITE" id="PS51462">
    <property type="entry name" value="NUDIX"/>
    <property type="match status" value="1"/>
</dbReference>
<dbReference type="PANTHER" id="PTHR43046">
    <property type="entry name" value="GDP-MANNOSE MANNOSYL HYDROLASE"/>
    <property type="match status" value="1"/>
</dbReference>
<proteinExistence type="predicted"/>
<comment type="cofactor">
    <cofactor evidence="1">
        <name>Mg(2+)</name>
        <dbReference type="ChEBI" id="CHEBI:18420"/>
    </cofactor>
</comment>
<protein>
    <submittedName>
        <fullName evidence="4">ADP-ribose pyrophosphatase</fullName>
    </submittedName>
</protein>
<dbReference type="Proteomes" id="UP000050501">
    <property type="component" value="Unassembled WGS sequence"/>
</dbReference>
<dbReference type="Pfam" id="PF12535">
    <property type="entry name" value="Nudix_N"/>
    <property type="match status" value="1"/>
</dbReference>
<accession>A0A0P6YB59</accession>
<dbReference type="PANTHER" id="PTHR43046:SF16">
    <property type="entry name" value="ADP-RIBOSE PYROPHOSPHATASE YJHB-RELATED"/>
    <property type="match status" value="1"/>
</dbReference>
<evidence type="ECO:0000259" key="3">
    <source>
        <dbReference type="PROSITE" id="PS51462"/>
    </source>
</evidence>
<evidence type="ECO:0000313" key="5">
    <source>
        <dbReference type="Proteomes" id="UP000050501"/>
    </source>
</evidence>
<feature type="domain" description="Nudix hydrolase" evidence="3">
    <location>
        <begin position="67"/>
        <end position="197"/>
    </location>
</feature>
<dbReference type="InterPro" id="IPR015797">
    <property type="entry name" value="NUDIX_hydrolase-like_dom_sf"/>
</dbReference>
<name>A0A0P6YB59_9CHLR</name>
<dbReference type="PROSITE" id="PS00893">
    <property type="entry name" value="NUDIX_BOX"/>
    <property type="match status" value="1"/>
</dbReference>
<evidence type="ECO:0000313" key="4">
    <source>
        <dbReference type="EMBL" id="KPL90509.1"/>
    </source>
</evidence>
<dbReference type="CDD" id="cd04672">
    <property type="entry name" value="NUDIX_CDP-Chase_like"/>
    <property type="match status" value="1"/>
</dbReference>
<keyword evidence="5" id="KW-1185">Reference proteome</keyword>
<organism evidence="4 5">
    <name type="scientific">Levilinea saccharolytica</name>
    <dbReference type="NCBI Taxonomy" id="229921"/>
    <lineage>
        <taxon>Bacteria</taxon>
        <taxon>Bacillati</taxon>
        <taxon>Chloroflexota</taxon>
        <taxon>Anaerolineae</taxon>
        <taxon>Anaerolineales</taxon>
        <taxon>Anaerolineaceae</taxon>
        <taxon>Levilinea</taxon>
    </lineage>
</organism>
<gene>
    <name evidence="4" type="ORF">ADN01_02550</name>
</gene>
<dbReference type="Gene3D" id="3.90.79.10">
    <property type="entry name" value="Nucleoside Triphosphate Pyrophosphohydrolase"/>
    <property type="match status" value="1"/>
</dbReference>
<dbReference type="Gene3D" id="6.10.250.1120">
    <property type="match status" value="1"/>
</dbReference>
<keyword evidence="2" id="KW-0378">Hydrolase</keyword>
<dbReference type="InterPro" id="IPR059176">
    <property type="entry name" value="UDP-X_N"/>
</dbReference>
<dbReference type="RefSeq" id="WP_062417830.1">
    <property type="nucleotide sequence ID" value="NZ_DF967974.1"/>
</dbReference>